<dbReference type="Pfam" id="PF13617">
    <property type="entry name" value="Lipoprotein_19"/>
    <property type="match status" value="1"/>
</dbReference>
<evidence type="ECO:0000313" key="2">
    <source>
        <dbReference type="EMBL" id="TQV85253.1"/>
    </source>
</evidence>
<accession>A0A545U777</accession>
<protein>
    <submittedName>
        <fullName evidence="2">YnbE family lipoprotein</fullName>
    </submittedName>
</protein>
<dbReference type="EMBL" id="VHSG01000004">
    <property type="protein sequence ID" value="TQV85253.1"/>
    <property type="molecule type" value="Genomic_DNA"/>
</dbReference>
<keyword evidence="3" id="KW-1185">Reference proteome</keyword>
<keyword evidence="1" id="KW-0732">Signal</keyword>
<reference evidence="2 3" key="1">
    <citation type="submission" date="2019-06" db="EMBL/GenBank/DDBJ databases">
        <title>Whole genome sequence for Cellvibrionaceae sp. R142.</title>
        <authorList>
            <person name="Wang G."/>
        </authorList>
    </citation>
    <scope>NUCLEOTIDE SEQUENCE [LARGE SCALE GENOMIC DNA]</scope>
    <source>
        <strain evidence="2 3">R142</strain>
    </source>
</reference>
<proteinExistence type="predicted"/>
<dbReference type="PROSITE" id="PS51257">
    <property type="entry name" value="PROKAR_LIPOPROTEIN"/>
    <property type="match status" value="1"/>
</dbReference>
<sequence>MRYTIMVRTTLTALPLVVLLLGVTACTPTVQVAVPDKPIEINLNVKIEHEIRVKVDKELDELFEEDSELF</sequence>
<dbReference type="Proteomes" id="UP000319732">
    <property type="component" value="Unassembled WGS sequence"/>
</dbReference>
<dbReference type="InterPro" id="IPR025985">
    <property type="entry name" value="YnbE"/>
</dbReference>
<evidence type="ECO:0000256" key="1">
    <source>
        <dbReference type="SAM" id="SignalP"/>
    </source>
</evidence>
<feature type="chain" id="PRO_5021797124" evidence="1">
    <location>
        <begin position="33"/>
        <end position="70"/>
    </location>
</feature>
<feature type="signal peptide" evidence="1">
    <location>
        <begin position="1"/>
        <end position="32"/>
    </location>
</feature>
<keyword evidence="2" id="KW-0449">Lipoprotein</keyword>
<name>A0A545U777_9GAMM</name>
<evidence type="ECO:0000313" key="3">
    <source>
        <dbReference type="Proteomes" id="UP000319732"/>
    </source>
</evidence>
<dbReference type="AlphaFoldDB" id="A0A545U777"/>
<organism evidence="2 3">
    <name type="scientific">Exilibacterium tricleocarpae</name>
    <dbReference type="NCBI Taxonomy" id="2591008"/>
    <lineage>
        <taxon>Bacteria</taxon>
        <taxon>Pseudomonadati</taxon>
        <taxon>Pseudomonadota</taxon>
        <taxon>Gammaproteobacteria</taxon>
        <taxon>Cellvibrionales</taxon>
        <taxon>Cellvibrionaceae</taxon>
        <taxon>Exilibacterium</taxon>
    </lineage>
</organism>
<comment type="caution">
    <text evidence="2">The sequence shown here is derived from an EMBL/GenBank/DDBJ whole genome shotgun (WGS) entry which is preliminary data.</text>
</comment>
<gene>
    <name evidence="2" type="ORF">FKG94_03450</name>
</gene>
<dbReference type="OrthoDB" id="9807866at2"/>